<keyword evidence="6" id="KW-1185">Reference proteome</keyword>
<protein>
    <submittedName>
        <fullName evidence="5">ABC transporter ATP-binding protein</fullName>
    </submittedName>
</protein>
<evidence type="ECO:0000256" key="3">
    <source>
        <dbReference type="ARBA" id="ARBA00022840"/>
    </source>
</evidence>
<dbReference type="SUPFAM" id="SSF52540">
    <property type="entry name" value="P-loop containing nucleoside triphosphate hydrolases"/>
    <property type="match status" value="1"/>
</dbReference>
<accession>A0ABS3AP44</accession>
<dbReference type="SMART" id="SM00382">
    <property type="entry name" value="AAA"/>
    <property type="match status" value="1"/>
</dbReference>
<keyword evidence="3 5" id="KW-0067">ATP-binding</keyword>
<dbReference type="InterPro" id="IPR015854">
    <property type="entry name" value="ABC_transpr_LolD-like"/>
</dbReference>
<dbReference type="GO" id="GO:0005524">
    <property type="term" value="F:ATP binding"/>
    <property type="evidence" value="ECO:0007669"/>
    <property type="project" value="UniProtKB-KW"/>
</dbReference>
<dbReference type="Pfam" id="PF00005">
    <property type="entry name" value="ABC_tran"/>
    <property type="match status" value="1"/>
</dbReference>
<dbReference type="PROSITE" id="PS50893">
    <property type="entry name" value="ABC_TRANSPORTER_2"/>
    <property type="match status" value="1"/>
</dbReference>
<dbReference type="EMBL" id="JADEVO010000044">
    <property type="protein sequence ID" value="MBN3968161.1"/>
    <property type="molecule type" value="Genomic_DNA"/>
</dbReference>
<dbReference type="PANTHER" id="PTHR24220">
    <property type="entry name" value="IMPORT ATP-BINDING PROTEIN"/>
    <property type="match status" value="1"/>
</dbReference>
<name>A0ABS3AP44_9PSED</name>
<dbReference type="Gene3D" id="3.40.50.300">
    <property type="entry name" value="P-loop containing nucleotide triphosphate hydrolases"/>
    <property type="match status" value="1"/>
</dbReference>
<dbReference type="InterPro" id="IPR027417">
    <property type="entry name" value="P-loop_NTPase"/>
</dbReference>
<dbReference type="CDD" id="cd03255">
    <property type="entry name" value="ABC_MJ0796_LolCDE_FtsE"/>
    <property type="match status" value="1"/>
</dbReference>
<dbReference type="PROSITE" id="PS00211">
    <property type="entry name" value="ABC_TRANSPORTER_1"/>
    <property type="match status" value="1"/>
</dbReference>
<feature type="domain" description="ABC transporter" evidence="4">
    <location>
        <begin position="15"/>
        <end position="242"/>
    </location>
</feature>
<keyword evidence="1" id="KW-0813">Transport</keyword>
<comment type="caution">
    <text evidence="5">The sequence shown here is derived from an EMBL/GenBank/DDBJ whole genome shotgun (WGS) entry which is preliminary data.</text>
</comment>
<dbReference type="InterPro" id="IPR003439">
    <property type="entry name" value="ABC_transporter-like_ATP-bd"/>
</dbReference>
<dbReference type="Proteomes" id="UP000772591">
    <property type="component" value="Unassembled WGS sequence"/>
</dbReference>
<dbReference type="PANTHER" id="PTHR24220:SF86">
    <property type="entry name" value="ABC TRANSPORTER ABCH.1"/>
    <property type="match status" value="1"/>
</dbReference>
<reference evidence="5 6" key="1">
    <citation type="journal article" date="2021" name="Int. J. Syst. Evol. Microbiol.">
        <title>Pseudomonas piscium sp. nov., Pseudomonas pisciculturae sp. nov., Pseudomonas mucoides sp. nov. and Pseudomonas neuropathica sp. nov. isolated from rainbow trout.</title>
        <authorList>
            <person name="Duman M."/>
            <person name="Mulet M."/>
            <person name="Altun S."/>
            <person name="Saticioglu I.B."/>
            <person name="Gomila M."/>
            <person name="Lalucat J."/>
            <person name="Garcia-Valdes E."/>
        </authorList>
    </citation>
    <scope>NUCLEOTIDE SEQUENCE [LARGE SCALE GENOMIC DNA]</scope>
    <source>
        <strain evidence="5 6">LMG 28632</strain>
    </source>
</reference>
<evidence type="ECO:0000256" key="2">
    <source>
        <dbReference type="ARBA" id="ARBA00022741"/>
    </source>
</evidence>
<evidence type="ECO:0000313" key="6">
    <source>
        <dbReference type="Proteomes" id="UP000772591"/>
    </source>
</evidence>
<dbReference type="InterPro" id="IPR017911">
    <property type="entry name" value="MacB-like_ATP-bd"/>
</dbReference>
<dbReference type="InterPro" id="IPR017871">
    <property type="entry name" value="ABC_transporter-like_CS"/>
</dbReference>
<organism evidence="5 6">
    <name type="scientific">Pseudomonas gregormendelii</name>
    <dbReference type="NCBI Taxonomy" id="1628277"/>
    <lineage>
        <taxon>Bacteria</taxon>
        <taxon>Pseudomonadati</taxon>
        <taxon>Pseudomonadota</taxon>
        <taxon>Gammaproteobacteria</taxon>
        <taxon>Pseudomonadales</taxon>
        <taxon>Pseudomonadaceae</taxon>
        <taxon>Pseudomonas</taxon>
    </lineage>
</organism>
<dbReference type="InterPro" id="IPR003593">
    <property type="entry name" value="AAA+_ATPase"/>
</dbReference>
<evidence type="ECO:0000256" key="1">
    <source>
        <dbReference type="ARBA" id="ARBA00022448"/>
    </source>
</evidence>
<keyword evidence="2" id="KW-0547">Nucleotide-binding</keyword>
<evidence type="ECO:0000259" key="4">
    <source>
        <dbReference type="PROSITE" id="PS50893"/>
    </source>
</evidence>
<gene>
    <name evidence="5" type="ORF">IMW75_23145</name>
</gene>
<proteinExistence type="predicted"/>
<sequence length="242" mass="26290">MSPIAFAPDDRQAFIVLSGISRQYWRGGQAHNILESISLKIQLGASCAILGSSGSGKSTLLNILGLLDLPDSGDYFIANQRVADLNHSQLAALRNQQIGFVFQSFNLLAHFTALENVALPLNYRGVPRREALERAQHLLDLVGLTQRSHFRPADLSGGQRQRVAIARALVGEPRLILADEPTGNLDTDTAQEIIDLLLTINREQQTTLVVVTHAPSIAAQMSRQILVENGSVSEAGRPCTSH</sequence>
<evidence type="ECO:0000313" key="5">
    <source>
        <dbReference type="EMBL" id="MBN3968161.1"/>
    </source>
</evidence>